<proteinExistence type="predicted"/>
<keyword evidence="3" id="KW-1185">Reference proteome</keyword>
<organism evidence="2 3">
    <name type="scientific">Roseibium aggregatum</name>
    <dbReference type="NCBI Taxonomy" id="187304"/>
    <lineage>
        <taxon>Bacteria</taxon>
        <taxon>Pseudomonadati</taxon>
        <taxon>Pseudomonadota</taxon>
        <taxon>Alphaproteobacteria</taxon>
        <taxon>Hyphomicrobiales</taxon>
        <taxon>Stappiaceae</taxon>
        <taxon>Roseibium</taxon>
    </lineage>
</organism>
<name>A0A0M6Y0K4_9HYPH</name>
<dbReference type="InterPro" id="IPR008503">
    <property type="entry name" value="Asp_endopeptidase"/>
</dbReference>
<gene>
    <name evidence="2" type="ORF">LAL4801_01660</name>
</gene>
<dbReference type="Proteomes" id="UP000048926">
    <property type="component" value="Unassembled WGS sequence"/>
</dbReference>
<dbReference type="PANTHER" id="PTHR38037:SF2">
    <property type="entry name" value="ATP-DEPENDENT ZINC PROTEASE DOMAIN-CONTAINING PROTEIN-RELATED"/>
    <property type="match status" value="1"/>
</dbReference>
<dbReference type="Gene3D" id="2.40.70.10">
    <property type="entry name" value="Acid Proteases"/>
    <property type="match status" value="1"/>
</dbReference>
<feature type="domain" description="Retropepsin-like aspartic endopeptidase" evidence="1">
    <location>
        <begin position="15"/>
        <end position="150"/>
    </location>
</feature>
<dbReference type="PANTHER" id="PTHR38037">
    <property type="entry name" value="ZN_PROTEASE DOMAIN-CONTAINING PROTEIN"/>
    <property type="match status" value="1"/>
</dbReference>
<sequence length="157" mass="17765">MTMAKKGRPLAAADIIGWREIVSLPELGVFDMRAKIDTGARTSALHAEEQEVFERDGRTWVRFRVPASRHHSDFRAEVPVLDERNIKNTSGVPERRIVIRTLLHLGKHHWHVDVSLADRSNMGFDMILGRTAIRRHNVLVHAGRSFLAGKPALATKH</sequence>
<dbReference type="RefSeq" id="WP_208984212.1">
    <property type="nucleotide sequence ID" value="NZ_CP045617.1"/>
</dbReference>
<dbReference type="AlphaFoldDB" id="A0A0M6Y0K4"/>
<protein>
    <recommendedName>
        <fullName evidence="1">Retropepsin-like aspartic endopeptidase domain-containing protein</fullName>
    </recommendedName>
</protein>
<evidence type="ECO:0000313" key="2">
    <source>
        <dbReference type="EMBL" id="CTQ43224.1"/>
    </source>
</evidence>
<dbReference type="EMBL" id="CXST01000001">
    <property type="protein sequence ID" value="CTQ43224.1"/>
    <property type="molecule type" value="Genomic_DNA"/>
</dbReference>
<reference evidence="3" key="1">
    <citation type="submission" date="2015-07" db="EMBL/GenBank/DDBJ databases">
        <authorList>
            <person name="Rodrigo-Torres Lidia"/>
            <person name="Arahal R.David."/>
        </authorList>
    </citation>
    <scope>NUCLEOTIDE SEQUENCE [LARGE SCALE GENOMIC DNA]</scope>
    <source>
        <strain evidence="3">CECT 4801</strain>
    </source>
</reference>
<dbReference type="InterPro" id="IPR021109">
    <property type="entry name" value="Peptidase_aspartic_dom_sf"/>
</dbReference>
<evidence type="ECO:0000313" key="3">
    <source>
        <dbReference type="Proteomes" id="UP000048926"/>
    </source>
</evidence>
<evidence type="ECO:0000259" key="1">
    <source>
        <dbReference type="Pfam" id="PF05618"/>
    </source>
</evidence>
<dbReference type="SUPFAM" id="SSF50630">
    <property type="entry name" value="Acid proteases"/>
    <property type="match status" value="1"/>
</dbReference>
<dbReference type="STRING" id="187304.B0E33_21910"/>
<accession>A0A0M6Y0K4</accession>
<dbReference type="Pfam" id="PF05618">
    <property type="entry name" value="Zn_protease"/>
    <property type="match status" value="1"/>
</dbReference>